<evidence type="ECO:0000256" key="1">
    <source>
        <dbReference type="SAM" id="Phobius"/>
    </source>
</evidence>
<dbReference type="AlphaFoldDB" id="G7IKQ9"/>
<organism evidence="2 4">
    <name type="scientific">Medicago truncatula</name>
    <name type="common">Barrel medic</name>
    <name type="synonym">Medicago tribuloides</name>
    <dbReference type="NCBI Taxonomy" id="3880"/>
    <lineage>
        <taxon>Eukaryota</taxon>
        <taxon>Viridiplantae</taxon>
        <taxon>Streptophyta</taxon>
        <taxon>Embryophyta</taxon>
        <taxon>Tracheophyta</taxon>
        <taxon>Spermatophyta</taxon>
        <taxon>Magnoliopsida</taxon>
        <taxon>eudicotyledons</taxon>
        <taxon>Gunneridae</taxon>
        <taxon>Pentapetalae</taxon>
        <taxon>rosids</taxon>
        <taxon>fabids</taxon>
        <taxon>Fabales</taxon>
        <taxon>Fabaceae</taxon>
        <taxon>Papilionoideae</taxon>
        <taxon>50 kb inversion clade</taxon>
        <taxon>NPAAA clade</taxon>
        <taxon>Hologalegina</taxon>
        <taxon>IRL clade</taxon>
        <taxon>Trifolieae</taxon>
        <taxon>Medicago</taxon>
    </lineage>
</organism>
<feature type="transmembrane region" description="Helical" evidence="1">
    <location>
        <begin position="6"/>
        <end position="25"/>
    </location>
</feature>
<sequence length="74" mass="8081">MYCFHIYFLLEIILAIVATLARTVFPFNLIFAGDGGGGVVVHVFSVDVDCHLMKEEGGYGEVGGGGVMQRREEE</sequence>
<keyword evidence="4" id="KW-1185">Reference proteome</keyword>
<gene>
    <name evidence="2" type="ordered locus">MTR_2g093660</name>
</gene>
<reference evidence="2 4" key="2">
    <citation type="journal article" date="2014" name="BMC Genomics">
        <title>An improved genome release (version Mt4.0) for the model legume Medicago truncatula.</title>
        <authorList>
            <person name="Tang H."/>
            <person name="Krishnakumar V."/>
            <person name="Bidwell S."/>
            <person name="Rosen B."/>
            <person name="Chan A."/>
            <person name="Zhou S."/>
            <person name="Gentzbittel L."/>
            <person name="Childs K.L."/>
            <person name="Yandell M."/>
            <person name="Gundlach H."/>
            <person name="Mayer K.F."/>
            <person name="Schwartz D.C."/>
            <person name="Town C.D."/>
        </authorList>
    </citation>
    <scope>GENOME REANNOTATION</scope>
    <source>
        <strain evidence="3 4">cv. Jemalong A17</strain>
    </source>
</reference>
<keyword evidence="1" id="KW-0472">Membrane</keyword>
<evidence type="ECO:0000313" key="2">
    <source>
        <dbReference type="EMBL" id="AES67436.1"/>
    </source>
</evidence>
<accession>G7IKQ9</accession>
<keyword evidence="1 2" id="KW-0812">Transmembrane</keyword>
<reference evidence="2 4" key="1">
    <citation type="journal article" date="2011" name="Nature">
        <title>The Medicago genome provides insight into the evolution of rhizobial symbioses.</title>
        <authorList>
            <person name="Young N.D."/>
            <person name="Debelle F."/>
            <person name="Oldroyd G.E."/>
            <person name="Geurts R."/>
            <person name="Cannon S.B."/>
            <person name="Udvardi M.K."/>
            <person name="Benedito V.A."/>
            <person name="Mayer K.F."/>
            <person name="Gouzy J."/>
            <person name="Schoof H."/>
            <person name="Van de Peer Y."/>
            <person name="Proost S."/>
            <person name="Cook D.R."/>
            <person name="Meyers B.C."/>
            <person name="Spannagl M."/>
            <person name="Cheung F."/>
            <person name="De Mita S."/>
            <person name="Krishnakumar V."/>
            <person name="Gundlach H."/>
            <person name="Zhou S."/>
            <person name="Mudge J."/>
            <person name="Bharti A.K."/>
            <person name="Murray J.D."/>
            <person name="Naoumkina M.A."/>
            <person name="Rosen B."/>
            <person name="Silverstein K.A."/>
            <person name="Tang H."/>
            <person name="Rombauts S."/>
            <person name="Zhao P.X."/>
            <person name="Zhou P."/>
            <person name="Barbe V."/>
            <person name="Bardou P."/>
            <person name="Bechner M."/>
            <person name="Bellec A."/>
            <person name="Berger A."/>
            <person name="Berges H."/>
            <person name="Bidwell S."/>
            <person name="Bisseling T."/>
            <person name="Choisne N."/>
            <person name="Couloux A."/>
            <person name="Denny R."/>
            <person name="Deshpande S."/>
            <person name="Dai X."/>
            <person name="Doyle J.J."/>
            <person name="Dudez A.M."/>
            <person name="Farmer A.D."/>
            <person name="Fouteau S."/>
            <person name="Franken C."/>
            <person name="Gibelin C."/>
            <person name="Gish J."/>
            <person name="Goldstein S."/>
            <person name="Gonzalez A.J."/>
            <person name="Green P.J."/>
            <person name="Hallab A."/>
            <person name="Hartog M."/>
            <person name="Hua A."/>
            <person name="Humphray S.J."/>
            <person name="Jeong D.H."/>
            <person name="Jing Y."/>
            <person name="Jocker A."/>
            <person name="Kenton S.M."/>
            <person name="Kim D.J."/>
            <person name="Klee K."/>
            <person name="Lai H."/>
            <person name="Lang C."/>
            <person name="Lin S."/>
            <person name="Macmil S.L."/>
            <person name="Magdelenat G."/>
            <person name="Matthews L."/>
            <person name="McCorrison J."/>
            <person name="Monaghan E.L."/>
            <person name="Mun J.H."/>
            <person name="Najar F.Z."/>
            <person name="Nicholson C."/>
            <person name="Noirot C."/>
            <person name="O'Bleness M."/>
            <person name="Paule C.R."/>
            <person name="Poulain J."/>
            <person name="Prion F."/>
            <person name="Qin B."/>
            <person name="Qu C."/>
            <person name="Retzel E.F."/>
            <person name="Riddle C."/>
            <person name="Sallet E."/>
            <person name="Samain S."/>
            <person name="Samson N."/>
            <person name="Sanders I."/>
            <person name="Saurat O."/>
            <person name="Scarpelli C."/>
            <person name="Schiex T."/>
            <person name="Segurens B."/>
            <person name="Severin A.J."/>
            <person name="Sherrier D.J."/>
            <person name="Shi R."/>
            <person name="Sims S."/>
            <person name="Singer S.R."/>
            <person name="Sinharoy S."/>
            <person name="Sterck L."/>
            <person name="Viollet A."/>
            <person name="Wang B.B."/>
            <person name="Wang K."/>
            <person name="Wang M."/>
            <person name="Wang X."/>
            <person name="Warfsmann J."/>
            <person name="Weissenbach J."/>
            <person name="White D.D."/>
            <person name="White J.D."/>
            <person name="Wiley G.B."/>
            <person name="Wincker P."/>
            <person name="Xing Y."/>
            <person name="Yang L."/>
            <person name="Yao Z."/>
            <person name="Ying F."/>
            <person name="Zhai J."/>
            <person name="Zhou L."/>
            <person name="Zuber A."/>
            <person name="Denarie J."/>
            <person name="Dixon R.A."/>
            <person name="May G.D."/>
            <person name="Schwartz D.C."/>
            <person name="Rogers J."/>
            <person name="Quetier F."/>
            <person name="Town C.D."/>
            <person name="Roe B.A."/>
        </authorList>
    </citation>
    <scope>NUCLEOTIDE SEQUENCE [LARGE SCALE GENOMIC DNA]</scope>
    <source>
        <strain evidence="2">A17</strain>
        <strain evidence="3 4">cv. Jemalong A17</strain>
    </source>
</reference>
<keyword evidence="1" id="KW-1133">Transmembrane helix</keyword>
<dbReference type="EnsemblPlants" id="AES67436">
    <property type="protein sequence ID" value="AES67436"/>
    <property type="gene ID" value="MTR_2g093660"/>
</dbReference>
<dbReference type="PaxDb" id="3880-AES67436"/>
<dbReference type="HOGENOM" id="CLU_2691461_0_0_1"/>
<evidence type="ECO:0000313" key="3">
    <source>
        <dbReference type="EnsemblPlants" id="AES67436"/>
    </source>
</evidence>
<reference evidence="3" key="3">
    <citation type="submission" date="2015-04" db="UniProtKB">
        <authorList>
            <consortium name="EnsemblPlants"/>
        </authorList>
    </citation>
    <scope>IDENTIFICATION</scope>
    <source>
        <strain evidence="3">cv. Jemalong A17</strain>
    </source>
</reference>
<name>G7IKQ9_MEDTR</name>
<dbReference type="Proteomes" id="UP000002051">
    <property type="component" value="Chromosome 2"/>
</dbReference>
<proteinExistence type="predicted"/>
<protein>
    <submittedName>
        <fullName evidence="2">Transmembrane protein, putative</fullName>
    </submittedName>
</protein>
<evidence type="ECO:0000313" key="4">
    <source>
        <dbReference type="Proteomes" id="UP000002051"/>
    </source>
</evidence>
<dbReference type="EMBL" id="CM001218">
    <property type="protein sequence ID" value="AES67436.1"/>
    <property type="molecule type" value="Genomic_DNA"/>
</dbReference>